<dbReference type="OrthoDB" id="425681at2759"/>
<gene>
    <name evidence="2" type="ORF">HOLleu_15331</name>
</gene>
<accession>A0A9Q1CAB0</accession>
<dbReference type="EMBL" id="JAIZAY010000006">
    <property type="protein sequence ID" value="KAJ8040894.1"/>
    <property type="molecule type" value="Genomic_DNA"/>
</dbReference>
<protein>
    <submittedName>
        <fullName evidence="2">Uncharacterized protein</fullName>
    </submittedName>
</protein>
<name>A0A9Q1CAB0_HOLLE</name>
<proteinExistence type="predicted"/>
<evidence type="ECO:0000313" key="2">
    <source>
        <dbReference type="EMBL" id="KAJ8040894.1"/>
    </source>
</evidence>
<feature type="region of interest" description="Disordered" evidence="1">
    <location>
        <begin position="99"/>
        <end position="139"/>
    </location>
</feature>
<dbReference type="Proteomes" id="UP001152320">
    <property type="component" value="Chromosome 6"/>
</dbReference>
<evidence type="ECO:0000313" key="3">
    <source>
        <dbReference type="Proteomes" id="UP001152320"/>
    </source>
</evidence>
<feature type="compositionally biased region" description="Polar residues" evidence="1">
    <location>
        <begin position="121"/>
        <end position="131"/>
    </location>
</feature>
<reference evidence="2" key="1">
    <citation type="submission" date="2021-10" db="EMBL/GenBank/DDBJ databases">
        <title>Tropical sea cucumber genome reveals ecological adaptation and Cuvierian tubules defense mechanism.</title>
        <authorList>
            <person name="Chen T."/>
        </authorList>
    </citation>
    <scope>NUCLEOTIDE SEQUENCE</scope>
    <source>
        <strain evidence="2">Nanhai2018</strain>
        <tissue evidence="2">Muscle</tissue>
    </source>
</reference>
<evidence type="ECO:0000256" key="1">
    <source>
        <dbReference type="SAM" id="MobiDB-lite"/>
    </source>
</evidence>
<keyword evidence="3" id="KW-1185">Reference proteome</keyword>
<organism evidence="2 3">
    <name type="scientific">Holothuria leucospilota</name>
    <name type="common">Black long sea cucumber</name>
    <name type="synonym">Mertensiothuria leucospilota</name>
    <dbReference type="NCBI Taxonomy" id="206669"/>
    <lineage>
        <taxon>Eukaryota</taxon>
        <taxon>Metazoa</taxon>
        <taxon>Echinodermata</taxon>
        <taxon>Eleutherozoa</taxon>
        <taxon>Echinozoa</taxon>
        <taxon>Holothuroidea</taxon>
        <taxon>Aspidochirotacea</taxon>
        <taxon>Aspidochirotida</taxon>
        <taxon>Holothuriidae</taxon>
        <taxon>Holothuria</taxon>
    </lineage>
</organism>
<sequence>MGKKVHQQRGPHQGEAIHHLCYAHSTPPTLAWSCPSNGEGLYIQRTFCMDSRNVVLVPEERYRDSCKRNLQFAYININSWEDIASQRSIWLLAVKPGVNRAEKDRSENGPPNNRRGRHQSYHPTIFSSVTPAQKAATPG</sequence>
<dbReference type="AlphaFoldDB" id="A0A9Q1CAB0"/>
<comment type="caution">
    <text evidence="2">The sequence shown here is derived from an EMBL/GenBank/DDBJ whole genome shotgun (WGS) entry which is preliminary data.</text>
</comment>